<dbReference type="Pfam" id="PF00069">
    <property type="entry name" value="Pkinase"/>
    <property type="match status" value="1"/>
</dbReference>
<dbReference type="OrthoDB" id="10252354at2759"/>
<name>A0A2T9Y0J3_9FUNG</name>
<dbReference type="InterPro" id="IPR050915">
    <property type="entry name" value="MAP_kinase_kinase"/>
</dbReference>
<evidence type="ECO:0000259" key="7">
    <source>
        <dbReference type="PROSITE" id="PS50011"/>
    </source>
</evidence>
<dbReference type="SUPFAM" id="SSF56112">
    <property type="entry name" value="Protein kinase-like (PK-like)"/>
    <property type="match status" value="1"/>
</dbReference>
<keyword evidence="4" id="KW-0418">Kinase</keyword>
<evidence type="ECO:0000256" key="5">
    <source>
        <dbReference type="ARBA" id="ARBA00022840"/>
    </source>
</evidence>
<evidence type="ECO:0000256" key="4">
    <source>
        <dbReference type="ARBA" id="ARBA00022777"/>
    </source>
</evidence>
<evidence type="ECO:0000313" key="8">
    <source>
        <dbReference type="EMBL" id="PVU85886.1"/>
    </source>
</evidence>
<evidence type="ECO:0000256" key="1">
    <source>
        <dbReference type="ARBA" id="ARBA00022527"/>
    </source>
</evidence>
<dbReference type="GO" id="GO:0000165">
    <property type="term" value="P:MAPK cascade"/>
    <property type="evidence" value="ECO:0007669"/>
    <property type="project" value="UniProtKB-ARBA"/>
</dbReference>
<keyword evidence="2" id="KW-0808">Transferase</keyword>
<keyword evidence="1" id="KW-0723">Serine/threonine-protein kinase</keyword>
<organism evidence="8 9">
    <name type="scientific">Smittium megazygosporum</name>
    <dbReference type="NCBI Taxonomy" id="133381"/>
    <lineage>
        <taxon>Eukaryota</taxon>
        <taxon>Fungi</taxon>
        <taxon>Fungi incertae sedis</taxon>
        <taxon>Zoopagomycota</taxon>
        <taxon>Kickxellomycotina</taxon>
        <taxon>Harpellomycetes</taxon>
        <taxon>Harpellales</taxon>
        <taxon>Legeriomycetaceae</taxon>
        <taxon>Smittium</taxon>
    </lineage>
</organism>
<dbReference type="SMART" id="SM00220">
    <property type="entry name" value="S_TKc"/>
    <property type="match status" value="1"/>
</dbReference>
<keyword evidence="3" id="KW-0547">Nucleotide-binding</keyword>
<reference evidence="8 9" key="1">
    <citation type="journal article" date="2018" name="MBio">
        <title>Comparative Genomics Reveals the Core Gene Toolbox for the Fungus-Insect Symbiosis.</title>
        <authorList>
            <person name="Wang Y."/>
            <person name="Stata M."/>
            <person name="Wang W."/>
            <person name="Stajich J.E."/>
            <person name="White M.M."/>
            <person name="Moncalvo J.M."/>
        </authorList>
    </citation>
    <scope>NUCLEOTIDE SEQUENCE [LARGE SCALE GENOMIC DNA]</scope>
    <source>
        <strain evidence="8 9">SC-DP-2</strain>
    </source>
</reference>
<dbReference type="AlphaFoldDB" id="A0A2T9Y0J3"/>
<dbReference type="Proteomes" id="UP000245609">
    <property type="component" value="Unassembled WGS sequence"/>
</dbReference>
<keyword evidence="9" id="KW-1185">Reference proteome</keyword>
<evidence type="ECO:0000256" key="2">
    <source>
        <dbReference type="ARBA" id="ARBA00022679"/>
    </source>
</evidence>
<dbReference type="InterPro" id="IPR000719">
    <property type="entry name" value="Prot_kinase_dom"/>
</dbReference>
<dbReference type="PROSITE" id="PS00108">
    <property type="entry name" value="PROTEIN_KINASE_ST"/>
    <property type="match status" value="1"/>
</dbReference>
<evidence type="ECO:0000313" key="9">
    <source>
        <dbReference type="Proteomes" id="UP000245609"/>
    </source>
</evidence>
<feature type="compositionally biased region" description="Acidic residues" evidence="6">
    <location>
        <begin position="284"/>
        <end position="296"/>
    </location>
</feature>
<dbReference type="InterPro" id="IPR008271">
    <property type="entry name" value="Ser/Thr_kinase_AS"/>
</dbReference>
<dbReference type="Gene3D" id="1.10.510.10">
    <property type="entry name" value="Transferase(Phosphotransferase) domain 1"/>
    <property type="match status" value="1"/>
</dbReference>
<dbReference type="PANTHER" id="PTHR47448">
    <property type="entry name" value="DUAL SPECIFICITY MITOGEN-ACTIVATED PROTEIN KINASE KINASE DSOR1-LIKE PROTEIN"/>
    <property type="match status" value="1"/>
</dbReference>
<dbReference type="InterPro" id="IPR011009">
    <property type="entry name" value="Kinase-like_dom_sf"/>
</dbReference>
<feature type="region of interest" description="Disordered" evidence="6">
    <location>
        <begin position="284"/>
        <end position="312"/>
    </location>
</feature>
<protein>
    <recommendedName>
        <fullName evidence="7">Protein kinase domain-containing protein</fullName>
    </recommendedName>
</protein>
<comment type="caution">
    <text evidence="8">The sequence shown here is derived from an EMBL/GenBank/DDBJ whole genome shotgun (WGS) entry which is preliminary data.</text>
</comment>
<dbReference type="PROSITE" id="PS50011">
    <property type="entry name" value="PROTEIN_KINASE_DOM"/>
    <property type="match status" value="1"/>
</dbReference>
<gene>
    <name evidence="8" type="ORF">BB560_006871</name>
</gene>
<sequence>MNFRKKRNFKGLALEIPPSSQLQLKRDIFAFENKHQDTFDSSSNNISPLPVPNSEPQFNTSFNPVEKAIAFTSPPSPTTLSTFSAAAASSQKDLDSVLANFNNKTLLVAIKKVRIDSQVKDQLLKELHILYECNSPYIVGFFGSFPLPTTIKICLEFMHYGSFDHIYKKHGPIPIDVLGLLTFSVLKGLDYLYTKHRIMHRDIKPSNILINKYAQIKIGDFGISKEMTNSIADTFVGTASYMSPERMKGSKYTVKSDAWSLGTTIFELAIGKYPFIPNDGFNDDSTDDLDDLDEPNDLYQSSSPTNTTKKKPVPSTAIMSIFEMLDYIANDELPRLDSNIFPSDLCNFVDSCLVKNPDDRPSPSSLLNHPFSMPFSSSPPDISSWINTLTPL</sequence>
<dbReference type="GO" id="GO:0004712">
    <property type="term" value="F:protein serine/threonine/tyrosine kinase activity"/>
    <property type="evidence" value="ECO:0007669"/>
    <property type="project" value="UniProtKB-ARBA"/>
</dbReference>
<dbReference type="GO" id="GO:0004674">
    <property type="term" value="F:protein serine/threonine kinase activity"/>
    <property type="evidence" value="ECO:0007669"/>
    <property type="project" value="UniProtKB-KW"/>
</dbReference>
<dbReference type="PANTHER" id="PTHR47448:SF1">
    <property type="entry name" value="SERINE_THREONINE-PROTEIN KINASE STE7 HOMOLOG"/>
    <property type="match status" value="1"/>
</dbReference>
<evidence type="ECO:0000256" key="3">
    <source>
        <dbReference type="ARBA" id="ARBA00022741"/>
    </source>
</evidence>
<accession>A0A2T9Y0J3</accession>
<keyword evidence="5" id="KW-0067">ATP-binding</keyword>
<proteinExistence type="predicted"/>
<dbReference type="STRING" id="133381.A0A2T9Y0J3"/>
<dbReference type="Gene3D" id="3.30.200.20">
    <property type="entry name" value="Phosphorylase Kinase, domain 1"/>
    <property type="match status" value="1"/>
</dbReference>
<evidence type="ECO:0000256" key="6">
    <source>
        <dbReference type="SAM" id="MobiDB-lite"/>
    </source>
</evidence>
<dbReference type="EMBL" id="MBFS01003585">
    <property type="protein sequence ID" value="PVU85886.1"/>
    <property type="molecule type" value="Genomic_DNA"/>
</dbReference>
<feature type="domain" description="Protein kinase" evidence="7">
    <location>
        <begin position="83"/>
        <end position="372"/>
    </location>
</feature>
<dbReference type="GO" id="GO:0005524">
    <property type="term" value="F:ATP binding"/>
    <property type="evidence" value="ECO:0007669"/>
    <property type="project" value="UniProtKB-KW"/>
</dbReference>